<dbReference type="EMBL" id="CP047591">
    <property type="protein sequence ID" value="QHI72724.1"/>
    <property type="molecule type" value="Genomic_DNA"/>
</dbReference>
<evidence type="ECO:0000256" key="7">
    <source>
        <dbReference type="ARBA" id="ARBA00029447"/>
    </source>
</evidence>
<dbReference type="SUPFAM" id="SSF103190">
    <property type="entry name" value="Sensory domain-like"/>
    <property type="match status" value="1"/>
</dbReference>
<dbReference type="GO" id="GO:0005886">
    <property type="term" value="C:plasma membrane"/>
    <property type="evidence" value="ECO:0007669"/>
    <property type="project" value="UniProtKB-SubCell"/>
</dbReference>
<comment type="similarity">
    <text evidence="7">Belongs to the methyl-accepting chemotaxis (MCP) protein family.</text>
</comment>
<dbReference type="Pfam" id="PF00672">
    <property type="entry name" value="HAMP"/>
    <property type="match status" value="1"/>
</dbReference>
<evidence type="ECO:0000256" key="6">
    <source>
        <dbReference type="ARBA" id="ARBA00023136"/>
    </source>
</evidence>
<reference evidence="10 11" key="1">
    <citation type="submission" date="2020-01" db="EMBL/GenBank/DDBJ databases">
        <title>Genomic analysis of Aminipila sp. CBA3637.</title>
        <authorList>
            <person name="Kim Y.B."/>
            <person name="Roh S.W."/>
        </authorList>
    </citation>
    <scope>NUCLEOTIDE SEQUENCE [LARGE SCALE GENOMIC DNA]</scope>
    <source>
        <strain evidence="10 11">CBA3637</strain>
    </source>
</reference>
<comment type="subcellular location">
    <subcellularLocation>
        <location evidence="1">Cell membrane</location>
        <topology evidence="1">Multi-pass membrane protein</topology>
    </subcellularLocation>
</comment>
<evidence type="ECO:0000313" key="10">
    <source>
        <dbReference type="EMBL" id="QHI72724.1"/>
    </source>
</evidence>
<accession>A0A6P1MJC3</accession>
<dbReference type="InterPro" id="IPR051310">
    <property type="entry name" value="MCP_chemotaxis"/>
</dbReference>
<dbReference type="InterPro" id="IPR029151">
    <property type="entry name" value="Sensor-like_sf"/>
</dbReference>
<dbReference type="Gene3D" id="6.10.340.10">
    <property type="match status" value="1"/>
</dbReference>
<evidence type="ECO:0000256" key="4">
    <source>
        <dbReference type="ARBA" id="ARBA00022692"/>
    </source>
</evidence>
<keyword evidence="3" id="KW-0145">Chemotaxis</keyword>
<evidence type="ECO:0000256" key="5">
    <source>
        <dbReference type="ARBA" id="ARBA00022989"/>
    </source>
</evidence>
<dbReference type="PANTHER" id="PTHR43531">
    <property type="entry name" value="PROTEIN ICFG"/>
    <property type="match status" value="1"/>
</dbReference>
<evidence type="ECO:0000259" key="9">
    <source>
        <dbReference type="PROSITE" id="PS50885"/>
    </source>
</evidence>
<dbReference type="Gene3D" id="1.10.287.950">
    <property type="entry name" value="Methyl-accepting chemotaxis protein"/>
    <property type="match status" value="1"/>
</dbReference>
<dbReference type="CDD" id="cd06225">
    <property type="entry name" value="HAMP"/>
    <property type="match status" value="1"/>
</dbReference>
<organism evidence="10 11">
    <name type="scientific">Aminipila terrae</name>
    <dbReference type="NCBI Taxonomy" id="2697030"/>
    <lineage>
        <taxon>Bacteria</taxon>
        <taxon>Bacillati</taxon>
        <taxon>Bacillota</taxon>
        <taxon>Clostridia</taxon>
        <taxon>Peptostreptococcales</taxon>
        <taxon>Anaerovoracaceae</taxon>
        <taxon>Aminipila</taxon>
    </lineage>
</organism>
<feature type="transmembrane region" description="Helical" evidence="8">
    <location>
        <begin position="300"/>
        <end position="319"/>
    </location>
</feature>
<dbReference type="PROSITE" id="PS50885">
    <property type="entry name" value="HAMP"/>
    <property type="match status" value="1"/>
</dbReference>
<dbReference type="InterPro" id="IPR033479">
    <property type="entry name" value="dCache_1"/>
</dbReference>
<dbReference type="RefSeq" id="WP_162362491.1">
    <property type="nucleotide sequence ID" value="NZ_CP047591.1"/>
</dbReference>
<dbReference type="Pfam" id="PF02743">
    <property type="entry name" value="dCache_1"/>
    <property type="match status" value="1"/>
</dbReference>
<evidence type="ECO:0000256" key="2">
    <source>
        <dbReference type="ARBA" id="ARBA00022475"/>
    </source>
</evidence>
<sequence length="495" mass="54189">MRSLKTKIMVTIGGVAILAMIVSAFVTINTVVNTAVSNEEYISKLSTGAVNSEINEYFTKYIAIADQIASNSEIRNLLTQATTREALTSSPQFADCYNTLKRITDQSNGQILAAYAVTADTNVGLDGAGWIPDSSFDLKTREYWFDSQEKIDKGYVIAEPYKDSDTGNMIITVSVPLYDTNDSKIIGVAAIDVTINELSDMVVKSKSNYGNAYKMLISAKNSILASKDTNLLLKSADKAGFSDAMLSEIAKPTNKVIKFKDNKESCFGVVQTTRDAGWKVVYIIPEKDFMKVTNTTKRNIMIVYITAIIILYLVMTVVVRRIVAPLRKLTNVTDELAKGNLDADVDINSADETGRLADSMRSLVIRLRQYIDYIDEVSASLDQFAAGHLDIQLNQSYDGEFAKLKESLLQVSKVFKSTIGQIIETSEKVASGSGQIANAAQMLAQGATHQASTTEELTATINELSDRVTKNADHAMNASEQVRIVGGQQTRVTSR</sequence>
<dbReference type="SUPFAM" id="SSF158472">
    <property type="entry name" value="HAMP domain-like"/>
    <property type="match status" value="1"/>
</dbReference>
<dbReference type="SMART" id="SM00304">
    <property type="entry name" value="HAMP"/>
    <property type="match status" value="1"/>
</dbReference>
<keyword evidence="5 8" id="KW-1133">Transmembrane helix</keyword>
<keyword evidence="11" id="KW-1185">Reference proteome</keyword>
<dbReference type="Proteomes" id="UP000463883">
    <property type="component" value="Chromosome"/>
</dbReference>
<keyword evidence="4 8" id="KW-0812">Transmembrane</keyword>
<name>A0A6P1MJC3_9FIRM</name>
<dbReference type="GO" id="GO:0004888">
    <property type="term" value="F:transmembrane signaling receptor activity"/>
    <property type="evidence" value="ECO:0007669"/>
    <property type="project" value="TreeGrafter"/>
</dbReference>
<dbReference type="SUPFAM" id="SSF58104">
    <property type="entry name" value="Methyl-accepting chemotaxis protein (MCP) signaling domain"/>
    <property type="match status" value="1"/>
</dbReference>
<keyword evidence="2" id="KW-1003">Cell membrane</keyword>
<dbReference type="CDD" id="cd18773">
    <property type="entry name" value="PDC1_HK_sensor"/>
    <property type="match status" value="1"/>
</dbReference>
<evidence type="ECO:0000256" key="8">
    <source>
        <dbReference type="SAM" id="Phobius"/>
    </source>
</evidence>
<proteinExistence type="inferred from homology"/>
<dbReference type="InterPro" id="IPR003660">
    <property type="entry name" value="HAMP_dom"/>
</dbReference>
<feature type="domain" description="HAMP" evidence="9">
    <location>
        <begin position="320"/>
        <end position="372"/>
    </location>
</feature>
<keyword evidence="6 8" id="KW-0472">Membrane</keyword>
<dbReference type="KEGG" id="amic:Ami3637_10215"/>
<dbReference type="PANTHER" id="PTHR43531:SF11">
    <property type="entry name" value="METHYL-ACCEPTING CHEMOTAXIS PROTEIN 3"/>
    <property type="match status" value="1"/>
</dbReference>
<protein>
    <submittedName>
        <fullName evidence="10">HAMP domain-containing protein</fullName>
    </submittedName>
</protein>
<gene>
    <name evidence="10" type="ORF">Ami3637_10215</name>
</gene>
<evidence type="ECO:0000256" key="3">
    <source>
        <dbReference type="ARBA" id="ARBA00022500"/>
    </source>
</evidence>
<dbReference type="GO" id="GO:0007165">
    <property type="term" value="P:signal transduction"/>
    <property type="evidence" value="ECO:0007669"/>
    <property type="project" value="InterPro"/>
</dbReference>
<dbReference type="GO" id="GO:0006935">
    <property type="term" value="P:chemotaxis"/>
    <property type="evidence" value="ECO:0007669"/>
    <property type="project" value="UniProtKB-KW"/>
</dbReference>
<evidence type="ECO:0000256" key="1">
    <source>
        <dbReference type="ARBA" id="ARBA00004651"/>
    </source>
</evidence>
<evidence type="ECO:0000313" key="11">
    <source>
        <dbReference type="Proteomes" id="UP000463883"/>
    </source>
</evidence>
<dbReference type="AlphaFoldDB" id="A0A6P1MJC3"/>
<dbReference type="Gene3D" id="3.30.450.20">
    <property type="entry name" value="PAS domain"/>
    <property type="match status" value="2"/>
</dbReference>